<dbReference type="OrthoDB" id="5852241at2"/>
<dbReference type="EMBL" id="JTKH01000003">
    <property type="protein sequence ID" value="KII81792.1"/>
    <property type="molecule type" value="Genomic_DNA"/>
</dbReference>
<dbReference type="AlphaFoldDB" id="A0A0C2K1G0"/>
<dbReference type="RefSeq" id="WP_040986468.1">
    <property type="nucleotide sequence ID" value="NZ_JTKH01000003.1"/>
</dbReference>
<dbReference type="Pfam" id="PF11383">
    <property type="entry name" value="DUF3187"/>
    <property type="match status" value="1"/>
</dbReference>
<accession>A0A0C2K1G0</accession>
<keyword evidence="1" id="KW-0732">Signal</keyword>
<name>A0A0C2K1G0_9VIBR</name>
<gene>
    <name evidence="2" type="ORF">OJ16_00880</name>
</gene>
<comment type="caution">
    <text evidence="2">The sequence shown here is derived from an EMBL/GenBank/DDBJ whole genome shotgun (WGS) entry which is preliminary data.</text>
</comment>
<feature type="chain" id="PRO_5009758675" evidence="1">
    <location>
        <begin position="19"/>
        <end position="325"/>
    </location>
</feature>
<dbReference type="Proteomes" id="UP000031672">
    <property type="component" value="Unassembled WGS sequence"/>
</dbReference>
<protein>
    <submittedName>
        <fullName evidence="2">Outer membrane beta-barrel domain protein</fullName>
    </submittedName>
</protein>
<evidence type="ECO:0000313" key="3">
    <source>
        <dbReference type="Proteomes" id="UP000031672"/>
    </source>
</evidence>
<accession>A0A0C2P5U1</accession>
<dbReference type="InterPro" id="IPR021523">
    <property type="entry name" value="DUF3187"/>
</dbReference>
<reference evidence="2 3" key="1">
    <citation type="submission" date="2014-11" db="EMBL/GenBank/DDBJ databases">
        <title>Draft Genome Sequence of Vibrio piscirenalis strains CECT 8603T and CECT 8604, two marine Gammaproteobacterium isolated from cultured gilthead sea bream (Sparus aurata).</title>
        <authorList>
            <person name="Arahal D.R."/>
            <person name="Rodrigo-Torres L."/>
            <person name="Lucena T."/>
            <person name="Pujalte M.J."/>
        </authorList>
    </citation>
    <scope>NUCLEOTIDE SEQUENCE [LARGE SCALE GENOMIC DNA]</scope>
    <source>
        <strain evidence="2 3">DCR 1-4-2</strain>
    </source>
</reference>
<proteinExistence type="predicted"/>
<sequence>MKKWGLIVLSITSSLAQAGRAGLPNDYGPLQTYAQSPFITNGLAPQLRSGFSMPTNESELYAAATIASIWAVNSDYELDYYQNQLQLGGKWQLTSQWQIELGYRWNYAADNHLDTLVTNFHDWFSIDQNGRDQVANHRYVIDMPGYGIEERDFKGELMSQGIYGYLQYQLYQHQNHGLSAGMSVYYSDIGHSIFNHSDWEQSLQLNYGYRNGKHGVDALLSQTFRQTPTNLAHMPYRANNWSAGMSYRYQWLDNHYLVTQVALYEGIADDGTELSEIATEFTLGYRYQMEKSAIEFSVIENVVNADNSTDIAFTLAYRYRFNHQN</sequence>
<feature type="signal peptide" evidence="1">
    <location>
        <begin position="1"/>
        <end position="18"/>
    </location>
</feature>
<organism evidence="2 3">
    <name type="scientific">Vibrio renipiscarius</name>
    <dbReference type="NCBI Taxonomy" id="1461322"/>
    <lineage>
        <taxon>Bacteria</taxon>
        <taxon>Pseudomonadati</taxon>
        <taxon>Pseudomonadota</taxon>
        <taxon>Gammaproteobacteria</taxon>
        <taxon>Vibrionales</taxon>
        <taxon>Vibrionaceae</taxon>
        <taxon>Vibrio</taxon>
    </lineage>
</organism>
<evidence type="ECO:0000313" key="2">
    <source>
        <dbReference type="EMBL" id="KII81792.1"/>
    </source>
</evidence>
<evidence type="ECO:0000256" key="1">
    <source>
        <dbReference type="SAM" id="SignalP"/>
    </source>
</evidence>
<keyword evidence="3" id="KW-1185">Reference proteome</keyword>